<dbReference type="InterPro" id="IPR029261">
    <property type="entry name" value="Transposase_Znf"/>
</dbReference>
<evidence type="ECO:0000259" key="1">
    <source>
        <dbReference type="Pfam" id="PF01610"/>
    </source>
</evidence>
<reference evidence="3 4" key="1">
    <citation type="submission" date="2016-11" db="EMBL/GenBank/DDBJ databases">
        <title>Complete genome sequencing of Virgibacillus halodenitrificans PDB-F2.</title>
        <authorList>
            <person name="Sun Z."/>
            <person name="Zhou Y."/>
            <person name="Li H."/>
        </authorList>
    </citation>
    <scope>NUCLEOTIDE SEQUENCE [LARGE SCALE GENOMIC DNA]</scope>
    <source>
        <strain evidence="3 4">PDB-F2</strain>
    </source>
</reference>
<dbReference type="NCBIfam" id="NF033550">
    <property type="entry name" value="transpos_ISL3"/>
    <property type="match status" value="1"/>
</dbReference>
<feature type="domain" description="Transposase IS204/IS1001/IS1096/IS1165 zinc-finger" evidence="2">
    <location>
        <begin position="44"/>
        <end position="93"/>
    </location>
</feature>
<protein>
    <submittedName>
        <fullName evidence="3">ISL3 family transposase</fullName>
    </submittedName>
</protein>
<dbReference type="InterPro" id="IPR002560">
    <property type="entry name" value="Transposase_DDE"/>
</dbReference>
<evidence type="ECO:0000313" key="3">
    <source>
        <dbReference type="EMBL" id="APC50277.1"/>
    </source>
</evidence>
<dbReference type="Pfam" id="PF01610">
    <property type="entry name" value="DDE_Tnp_ISL3"/>
    <property type="match status" value="1"/>
</dbReference>
<evidence type="ECO:0000313" key="4">
    <source>
        <dbReference type="Proteomes" id="UP000182945"/>
    </source>
</evidence>
<feature type="domain" description="Transposase IS204/IS1001/IS1096/IS1165 DDE" evidence="1">
    <location>
        <begin position="164"/>
        <end position="416"/>
    </location>
</feature>
<gene>
    <name evidence="3" type="ORF">BME96_14015</name>
</gene>
<sequence length="442" mass="51428">MSNDIRNLLDIQDKNIYVNENAVTYGEHKGETCKFIKATLTYEVNQCPNCQAEKIGSSIYKNGTQLSRITIPTMGVYPTYLLLSKQRFMCKHCVTSFTAQTNIVKRHSFISSNTKAQIIIKSAGAQSVKDISQDCGVSGATVQRVINKEADTYKPNYNALPKHLSFDEFKYAKGKMAFEYIDVETGDILDILNSRDNRTITDHFITNYSLSTRKQVQTVTIDMNAGYVSLIKEMFPNADIIIDRFHLVQLISRAMNKTRVKIMNQLRTSHGEDQKKYRRLKRYWKLLLKKRSNLSYTEYKYYGLFGQRLESSVVQEILNYREELKINYDLYQDVLEAMDEKNYHTLENVLSKQCPTAASTYLRTSIKTLRKHLPYIKNSFQYTYNNGRIEGINNKIKVLNRIAYGYRNFNHYKNRIRLHFKFKPVAKKPIISDENKSHSRVA</sequence>
<dbReference type="PANTHER" id="PTHR33498">
    <property type="entry name" value="TRANSPOSASE FOR INSERTION SEQUENCE ELEMENT IS1557"/>
    <property type="match status" value="1"/>
</dbReference>
<dbReference type="EMBL" id="CP017962">
    <property type="protein sequence ID" value="APC50277.1"/>
    <property type="molecule type" value="Genomic_DNA"/>
</dbReference>
<proteinExistence type="predicted"/>
<evidence type="ECO:0000259" key="2">
    <source>
        <dbReference type="Pfam" id="PF14690"/>
    </source>
</evidence>
<accession>A0AAC9J4E6</accession>
<dbReference type="Pfam" id="PF14690">
    <property type="entry name" value="Zn_ribbon_ISL3"/>
    <property type="match status" value="1"/>
</dbReference>
<dbReference type="AlphaFoldDB" id="A0AAC9J4E6"/>
<dbReference type="InterPro" id="IPR047951">
    <property type="entry name" value="Transpos_ISL3"/>
</dbReference>
<organism evidence="3 4">
    <name type="scientific">Virgibacillus halodenitrificans</name>
    <name type="common">Bacillus halodenitrificans</name>
    <dbReference type="NCBI Taxonomy" id="1482"/>
    <lineage>
        <taxon>Bacteria</taxon>
        <taxon>Bacillati</taxon>
        <taxon>Bacillota</taxon>
        <taxon>Bacilli</taxon>
        <taxon>Bacillales</taxon>
        <taxon>Bacillaceae</taxon>
        <taxon>Virgibacillus</taxon>
    </lineage>
</organism>
<name>A0AAC9J4E6_VIRHA</name>
<dbReference type="KEGG" id="vhl:BME96_14015"/>
<dbReference type="Proteomes" id="UP000182945">
    <property type="component" value="Chromosome"/>
</dbReference>
<dbReference type="PANTHER" id="PTHR33498:SF1">
    <property type="entry name" value="TRANSPOSASE FOR INSERTION SEQUENCE ELEMENT IS1557"/>
    <property type="match status" value="1"/>
</dbReference>